<sequence>MNERLNSMWAEINKRFFNDELKPLALIDWDEIGGDEGLNAHGFYEKRGRGIYIDDEFEFDEDRVIAGDVKEHAKVEASYLILLHEMIHQALHERGDPNFGQHQQPFLDEAVRIAAIMKVEPPTLDAVNQWPRLEALLFIIRGLGE</sequence>
<comment type="caution">
    <text evidence="1">The sequence shown here is derived from an EMBL/GenBank/DDBJ whole genome shotgun (WGS) entry which is preliminary data.</text>
</comment>
<protein>
    <submittedName>
        <fullName evidence="1">Uncharacterized protein</fullName>
    </submittedName>
</protein>
<organism evidence="1 2">
    <name type="scientific">Bosea robiniae</name>
    <dbReference type="NCBI Taxonomy" id="1036780"/>
    <lineage>
        <taxon>Bacteria</taxon>
        <taxon>Pseudomonadati</taxon>
        <taxon>Pseudomonadota</taxon>
        <taxon>Alphaproteobacteria</taxon>
        <taxon>Hyphomicrobiales</taxon>
        <taxon>Boseaceae</taxon>
        <taxon>Bosea</taxon>
    </lineage>
</organism>
<gene>
    <name evidence="1" type="ORF">SAMN05421844_107207</name>
</gene>
<dbReference type="Proteomes" id="UP000199468">
    <property type="component" value="Unassembled WGS sequence"/>
</dbReference>
<name>A0ABY0P472_9HYPH</name>
<keyword evidence="2" id="KW-1185">Reference proteome</keyword>
<reference evidence="1 2" key="1">
    <citation type="submission" date="2016-10" db="EMBL/GenBank/DDBJ databases">
        <authorList>
            <person name="Varghese N."/>
            <person name="Submissions S."/>
        </authorList>
    </citation>
    <scope>NUCLEOTIDE SEQUENCE [LARGE SCALE GENOMIC DNA]</scope>
    <source>
        <strain evidence="1 2">DSM 26672</strain>
    </source>
</reference>
<dbReference type="RefSeq" id="WP_091860315.1">
    <property type="nucleotide sequence ID" value="NZ_FNBZ01000007.1"/>
</dbReference>
<proteinExistence type="predicted"/>
<accession>A0ABY0P472</accession>
<evidence type="ECO:0000313" key="2">
    <source>
        <dbReference type="Proteomes" id="UP000199468"/>
    </source>
</evidence>
<evidence type="ECO:0000313" key="1">
    <source>
        <dbReference type="EMBL" id="SDH22392.1"/>
    </source>
</evidence>
<dbReference type="EMBL" id="FNBZ01000007">
    <property type="protein sequence ID" value="SDH22392.1"/>
    <property type="molecule type" value="Genomic_DNA"/>
</dbReference>